<reference evidence="5" key="1">
    <citation type="submission" date="2023-07" db="EMBL/GenBank/DDBJ databases">
        <title>A chromosome-level genome assembly of Lolium multiflorum.</title>
        <authorList>
            <person name="Chen Y."/>
            <person name="Copetti D."/>
            <person name="Kolliker R."/>
            <person name="Studer B."/>
        </authorList>
    </citation>
    <scope>NUCLEOTIDE SEQUENCE</scope>
    <source>
        <strain evidence="5">02402/16</strain>
        <tissue evidence="5">Leaf</tissue>
    </source>
</reference>
<gene>
    <name evidence="5" type="ORF">QYE76_021385</name>
</gene>
<dbReference type="CDD" id="cd01647">
    <property type="entry name" value="RT_LTR"/>
    <property type="match status" value="1"/>
</dbReference>
<dbReference type="InterPro" id="IPR000477">
    <property type="entry name" value="RT_dom"/>
</dbReference>
<sequence length="742" mass="83013">MPNWSLMVTGVPSAISDVDGDVVDVDDCPTGRECVDCQNPPAGSDCQHGRAGKSLELRLAETPPSDGPQCSSGHTSDAKCKGVPPDLYLQHLEDSESEVFRKERDELEEIFLRQPILKHDLPVEDLGTTPPPKEDPIFELKHLPDNLKYAHIDDKKIYPVIISSKLSEIEEERLLEILKKHRGAIGYTLDDLKGISPSICQHAINMEDDAKPVVEHQHRLIPKMKEVKDHYPLPFIDQMLERLSKNTHFCFLDGYSGFSQIAVKAKDQEKTTFTCPYGTYAYRRMPFGLCNAPATFQRCMSAIFHGFCESIVEVFMDDFSVYGNSFDSCLRNLDKVLQRCEETNLVLNWEKCHFMVNEGIVLGHKISERGIEVDRAKVEAIEKMPYPRDVKGIRSVLGHARFYRRFIKDFSKISKPLTNLLQKDVPFVFDDDCKEAFETLKKALTTAPIVEPPDWNLPFEIMCDASDFAVGAVLGQRKDAKPRLIRWVLLLQEFDLHIVDRKGADNPVADNLSRLENIAYDPVPVNDSFPNEQLAVIKSRSTMASNNKGKGLSEEEVKRVPSRQEQPAVGRVPRRVTATSAGRRTPERKELSGGQESAGEIPPGGEIDAIVTVIELDIISITIIIISTIITAVSTAGHRLRNLDLLLGLENRVHLTAADVLAGDCRLDQALIRHRSLQGLHLLCLSKPRSKLPLAFGSKTLTWVADALRRSARPPAFILIDCPAGQASPPPAYPYCNWFISN</sequence>
<dbReference type="InterPro" id="IPR043128">
    <property type="entry name" value="Rev_trsase/Diguanyl_cyclase"/>
</dbReference>
<dbReference type="PANTHER" id="PTHR37984:SF5">
    <property type="entry name" value="PROTEIN NYNRIN-LIKE"/>
    <property type="match status" value="1"/>
</dbReference>
<dbReference type="Proteomes" id="UP001231189">
    <property type="component" value="Unassembled WGS sequence"/>
</dbReference>
<dbReference type="SUPFAM" id="SSF56672">
    <property type="entry name" value="DNA/RNA polymerases"/>
    <property type="match status" value="1"/>
</dbReference>
<dbReference type="Pfam" id="PF00078">
    <property type="entry name" value="RVT_1"/>
    <property type="match status" value="1"/>
</dbReference>
<dbReference type="EMBL" id="JAUUTY010000006">
    <property type="protein sequence ID" value="KAK1615868.1"/>
    <property type="molecule type" value="Genomic_DNA"/>
</dbReference>
<evidence type="ECO:0000256" key="1">
    <source>
        <dbReference type="ARBA" id="ARBA00023268"/>
    </source>
</evidence>
<dbReference type="GO" id="GO:0003824">
    <property type="term" value="F:catalytic activity"/>
    <property type="evidence" value="ECO:0007669"/>
    <property type="project" value="UniProtKB-KW"/>
</dbReference>
<accession>A0AAD8RAP3</accession>
<dbReference type="Gene3D" id="3.40.50.300">
    <property type="entry name" value="P-loop containing nucleotide triphosphate hydrolases"/>
    <property type="match status" value="1"/>
</dbReference>
<protein>
    <recommendedName>
        <fullName evidence="7">Reverse transcriptase domain-containing protein</fullName>
    </recommendedName>
</protein>
<dbReference type="AlphaFoldDB" id="A0AAD8RAP3"/>
<dbReference type="FunFam" id="3.30.70.270:FF:000026">
    <property type="entry name" value="Transposon Ty3-G Gag-Pol polyprotein"/>
    <property type="match status" value="1"/>
</dbReference>
<dbReference type="InterPro" id="IPR041577">
    <property type="entry name" value="RT_RNaseH_2"/>
</dbReference>
<keyword evidence="6" id="KW-1185">Reference proteome</keyword>
<feature type="domain" description="Reverse transcriptase/retrotransposon-derived protein RNase H-like" evidence="4">
    <location>
        <begin position="430"/>
        <end position="484"/>
    </location>
</feature>
<dbReference type="InterPro" id="IPR027417">
    <property type="entry name" value="P-loop_NTPase"/>
</dbReference>
<comment type="caution">
    <text evidence="5">The sequence shown here is derived from an EMBL/GenBank/DDBJ whole genome shotgun (WGS) entry which is preliminary data.</text>
</comment>
<evidence type="ECO:0000313" key="5">
    <source>
        <dbReference type="EMBL" id="KAK1615868.1"/>
    </source>
</evidence>
<evidence type="ECO:0000259" key="4">
    <source>
        <dbReference type="Pfam" id="PF17919"/>
    </source>
</evidence>
<dbReference type="InterPro" id="IPR050951">
    <property type="entry name" value="Retrovirus_Pol_polyprotein"/>
</dbReference>
<evidence type="ECO:0000256" key="2">
    <source>
        <dbReference type="SAM" id="MobiDB-lite"/>
    </source>
</evidence>
<dbReference type="PANTHER" id="PTHR37984">
    <property type="entry name" value="PROTEIN CBG26694"/>
    <property type="match status" value="1"/>
</dbReference>
<feature type="region of interest" description="Disordered" evidence="2">
    <location>
        <begin position="540"/>
        <end position="603"/>
    </location>
</feature>
<dbReference type="SUPFAM" id="SSF52540">
    <property type="entry name" value="P-loop containing nucleoside triphosphate hydrolases"/>
    <property type="match status" value="1"/>
</dbReference>
<evidence type="ECO:0000259" key="3">
    <source>
        <dbReference type="Pfam" id="PF00078"/>
    </source>
</evidence>
<organism evidence="5 6">
    <name type="scientific">Lolium multiflorum</name>
    <name type="common">Italian ryegrass</name>
    <name type="synonym">Lolium perenne subsp. multiflorum</name>
    <dbReference type="NCBI Taxonomy" id="4521"/>
    <lineage>
        <taxon>Eukaryota</taxon>
        <taxon>Viridiplantae</taxon>
        <taxon>Streptophyta</taxon>
        <taxon>Embryophyta</taxon>
        <taxon>Tracheophyta</taxon>
        <taxon>Spermatophyta</taxon>
        <taxon>Magnoliopsida</taxon>
        <taxon>Liliopsida</taxon>
        <taxon>Poales</taxon>
        <taxon>Poaceae</taxon>
        <taxon>BOP clade</taxon>
        <taxon>Pooideae</taxon>
        <taxon>Poodae</taxon>
        <taxon>Poeae</taxon>
        <taxon>Poeae Chloroplast Group 2 (Poeae type)</taxon>
        <taxon>Loliodinae</taxon>
        <taxon>Loliinae</taxon>
        <taxon>Lolium</taxon>
    </lineage>
</organism>
<dbReference type="Gene3D" id="3.10.10.10">
    <property type="entry name" value="HIV Type 1 Reverse Transcriptase, subunit A, domain 1"/>
    <property type="match status" value="1"/>
</dbReference>
<feature type="domain" description="Reverse transcriptase" evidence="3">
    <location>
        <begin position="217"/>
        <end position="366"/>
    </location>
</feature>
<feature type="region of interest" description="Disordered" evidence="2">
    <location>
        <begin position="60"/>
        <end position="82"/>
    </location>
</feature>
<dbReference type="Pfam" id="PF17919">
    <property type="entry name" value="RT_RNaseH_2"/>
    <property type="match status" value="1"/>
</dbReference>
<evidence type="ECO:0008006" key="7">
    <source>
        <dbReference type="Google" id="ProtNLM"/>
    </source>
</evidence>
<evidence type="ECO:0000313" key="6">
    <source>
        <dbReference type="Proteomes" id="UP001231189"/>
    </source>
</evidence>
<proteinExistence type="predicted"/>
<name>A0AAD8RAP3_LOLMU</name>
<keyword evidence="1" id="KW-0511">Multifunctional enzyme</keyword>
<dbReference type="InterPro" id="IPR043502">
    <property type="entry name" value="DNA/RNA_pol_sf"/>
</dbReference>
<dbReference type="Gene3D" id="3.30.70.270">
    <property type="match status" value="2"/>
</dbReference>